<evidence type="ECO:0000256" key="1">
    <source>
        <dbReference type="SAM" id="Phobius"/>
    </source>
</evidence>
<proteinExistence type="predicted"/>
<keyword evidence="1" id="KW-0812">Transmembrane</keyword>
<dbReference type="KEGG" id="mlv:CVS47_02364"/>
<evidence type="ECO:0000259" key="2">
    <source>
        <dbReference type="Pfam" id="PF01882"/>
    </source>
</evidence>
<dbReference type="InterPro" id="IPR002881">
    <property type="entry name" value="DUF58"/>
</dbReference>
<evidence type="ECO:0000313" key="4">
    <source>
        <dbReference type="Proteomes" id="UP000276888"/>
    </source>
</evidence>
<sequence length="415" mass="43687">MRRLWPFTVRGTGALALALGCFILAAELGVIELVYFGVLLLAVLVASLISLHLAHRTENVSRALDPDVVAVSQDAVVTVRVGVRTAMPSAPGAWRDALPRGLSGRAQGIFPALGSGLRSGDRSVDLVYTVTGVRRGIHSIGPLSVTSSDPFGLTRRQNLLGDRTRVVVVPAVVELSALSAVAGDTGGTLHSTTNQLGQGADNLIARPYSPGDSMRRIHWRATAHADSLMVRQEEQESTPEATVVLDRGALRWATDAMIAPGNDPGFERAVSACVSVVSRLVLDGYAVEVIDSDGTPLAEPIDGGESVQVEELTRQLATLTSRRDDHLPRLPHLFTGATAGPVIVITGRFDGEDAAALAPLAHHTTYPLLLAVSPSDGGLERAAEVGWRTAAIGLDDDLPSAWSMAVDRGVGRVVA</sequence>
<dbReference type="Pfam" id="PF01882">
    <property type="entry name" value="DUF58"/>
    <property type="match status" value="1"/>
</dbReference>
<protein>
    <recommendedName>
        <fullName evidence="2">DUF58 domain-containing protein</fullName>
    </recommendedName>
</protein>
<keyword evidence="1" id="KW-1133">Transmembrane helix</keyword>
<dbReference type="PANTHER" id="PTHR34351:SF1">
    <property type="entry name" value="SLR1927 PROTEIN"/>
    <property type="match status" value="1"/>
</dbReference>
<feature type="transmembrane region" description="Helical" evidence="1">
    <location>
        <begin position="35"/>
        <end position="54"/>
    </location>
</feature>
<accession>A0A3Q9J008</accession>
<name>A0A3Q9J008_9MICO</name>
<keyword evidence="4" id="KW-1185">Reference proteome</keyword>
<dbReference type="PROSITE" id="PS51257">
    <property type="entry name" value="PROKAR_LIPOPROTEIN"/>
    <property type="match status" value="1"/>
</dbReference>
<dbReference type="AlphaFoldDB" id="A0A3Q9J008"/>
<dbReference type="OrthoDB" id="9812729at2"/>
<dbReference type="RefSeq" id="WP_127096240.1">
    <property type="nucleotide sequence ID" value="NZ_CP031423.1"/>
</dbReference>
<evidence type="ECO:0000313" key="3">
    <source>
        <dbReference type="EMBL" id="AZS37719.1"/>
    </source>
</evidence>
<reference evidence="3 4" key="1">
    <citation type="submission" date="2018-08" db="EMBL/GenBank/DDBJ databases">
        <title>Microbacterium lemovicicum sp. nov., a bacterium isolated from a natural uranium-rich soil.</title>
        <authorList>
            <person name="ORTET P."/>
        </authorList>
    </citation>
    <scope>NUCLEOTIDE SEQUENCE [LARGE SCALE GENOMIC DNA]</scope>
    <source>
        <strain evidence="3 4">Viu22</strain>
    </source>
</reference>
<dbReference type="EMBL" id="CP031423">
    <property type="protein sequence ID" value="AZS37719.1"/>
    <property type="molecule type" value="Genomic_DNA"/>
</dbReference>
<feature type="domain" description="DUF58" evidence="2">
    <location>
        <begin position="205"/>
        <end position="248"/>
    </location>
</feature>
<keyword evidence="1" id="KW-0472">Membrane</keyword>
<dbReference type="Proteomes" id="UP000276888">
    <property type="component" value="Chromosome"/>
</dbReference>
<dbReference type="PANTHER" id="PTHR34351">
    <property type="entry name" value="SLR1927 PROTEIN-RELATED"/>
    <property type="match status" value="1"/>
</dbReference>
<gene>
    <name evidence="3" type="ORF">CVS47_02364</name>
</gene>
<organism evidence="3 4">
    <name type="scientific">Microbacterium lemovicicum</name>
    <dbReference type="NCBI Taxonomy" id="1072463"/>
    <lineage>
        <taxon>Bacteria</taxon>
        <taxon>Bacillati</taxon>
        <taxon>Actinomycetota</taxon>
        <taxon>Actinomycetes</taxon>
        <taxon>Micrococcales</taxon>
        <taxon>Microbacteriaceae</taxon>
        <taxon>Microbacterium</taxon>
    </lineage>
</organism>